<dbReference type="InterPro" id="IPR048447">
    <property type="entry name" value="DUF1980_C"/>
</dbReference>
<dbReference type="Proteomes" id="UP000266172">
    <property type="component" value="Unassembled WGS sequence"/>
</dbReference>
<dbReference type="RefSeq" id="WP_014079500.1">
    <property type="nucleotide sequence ID" value="NZ_CATVZQ010000001.1"/>
</dbReference>
<organism evidence="3 4">
    <name type="scientific">Roseburia hominis</name>
    <dbReference type="NCBI Taxonomy" id="301301"/>
    <lineage>
        <taxon>Bacteria</taxon>
        <taxon>Bacillati</taxon>
        <taxon>Bacillota</taxon>
        <taxon>Clostridia</taxon>
        <taxon>Lachnospirales</taxon>
        <taxon>Lachnospiraceae</taxon>
        <taxon>Roseburia</taxon>
    </lineage>
</organism>
<reference evidence="3 4" key="1">
    <citation type="submission" date="2018-08" db="EMBL/GenBank/DDBJ databases">
        <title>A genome reference for cultivated species of the human gut microbiota.</title>
        <authorList>
            <person name="Zou Y."/>
            <person name="Xue W."/>
            <person name="Luo G."/>
        </authorList>
    </citation>
    <scope>NUCLEOTIDE SEQUENCE [LARGE SCALE GENOMIC DNA]</scope>
    <source>
        <strain evidence="3 4">AF22-12AC</strain>
    </source>
</reference>
<dbReference type="AlphaFoldDB" id="A0A173WX68"/>
<dbReference type="OMA" id="GRFAMTC"/>
<feature type="domain" description="DUF1980" evidence="2">
    <location>
        <begin position="185"/>
        <end position="311"/>
    </location>
</feature>
<comment type="caution">
    <text evidence="3">The sequence shown here is derived from an EMBL/GenBank/DDBJ whole genome shotgun (WGS) entry which is preliminary data.</text>
</comment>
<dbReference type="Pfam" id="PF21537">
    <property type="entry name" value="DUF1980_C"/>
    <property type="match status" value="1"/>
</dbReference>
<dbReference type="PANTHER" id="PTHR40047:SF1">
    <property type="entry name" value="UPF0703 PROTEIN YCGQ"/>
    <property type="match status" value="1"/>
</dbReference>
<evidence type="ECO:0000259" key="2">
    <source>
        <dbReference type="Pfam" id="PF21537"/>
    </source>
</evidence>
<sequence length="313" mass="35989">MQEIPIYLFTGFMDSGKTTLIKETLLENGFADQGKSLIICCEDGEVEYDEAELKKINASLVMVENEEDFTADFLNAINMKYLPDQVFIEYNGTWGMDTLTETELPRGWMVVQSLATVDATTFDMYLANMRTMIMEQLFQADVVIFNRCDDSTDKGKYRRNVKALNRKAQLVYERADGSLDEREEELPFDISGDELEITDADYAIWYMDCLDNPKKYEGKKVSFLALVYNPDKLKKGIFVPGRFAMTCCVEDITFIGFKCKYPDEDKIPHKSWIHITAQIKVEFAREYKGKGPVLYPISITPAEKPEDELVYFS</sequence>
<dbReference type="GeneID" id="93723162"/>
<dbReference type="EMBL" id="QRVL01000001">
    <property type="protein sequence ID" value="RGS42292.1"/>
    <property type="molecule type" value="Genomic_DNA"/>
</dbReference>
<dbReference type="Pfam" id="PF02492">
    <property type="entry name" value="cobW"/>
    <property type="match status" value="1"/>
</dbReference>
<dbReference type="InterPro" id="IPR003495">
    <property type="entry name" value="CobW/HypB/UreG_nucleotide-bd"/>
</dbReference>
<name>A0A173WX68_9FIRM</name>
<dbReference type="PANTHER" id="PTHR40047">
    <property type="entry name" value="UPF0703 PROTEIN YCGQ"/>
    <property type="match status" value="1"/>
</dbReference>
<dbReference type="SUPFAM" id="SSF52540">
    <property type="entry name" value="P-loop containing nucleoside triphosphate hydrolases"/>
    <property type="match status" value="1"/>
</dbReference>
<feature type="domain" description="CobW/HypB/UreG nucleotide-binding" evidence="1">
    <location>
        <begin position="5"/>
        <end position="170"/>
    </location>
</feature>
<evidence type="ECO:0000313" key="4">
    <source>
        <dbReference type="Proteomes" id="UP000266172"/>
    </source>
</evidence>
<accession>A0A173WX68</accession>
<dbReference type="Gene3D" id="3.40.50.300">
    <property type="entry name" value="P-loop containing nucleotide triphosphate hydrolases"/>
    <property type="match status" value="1"/>
</dbReference>
<evidence type="ECO:0000259" key="1">
    <source>
        <dbReference type="Pfam" id="PF02492"/>
    </source>
</evidence>
<proteinExistence type="predicted"/>
<dbReference type="InterPro" id="IPR052955">
    <property type="entry name" value="UPF0703_membrane_permease"/>
</dbReference>
<gene>
    <name evidence="3" type="ORF">DWX93_02890</name>
</gene>
<dbReference type="InterPro" id="IPR027417">
    <property type="entry name" value="P-loop_NTPase"/>
</dbReference>
<protein>
    <submittedName>
        <fullName evidence="3">GTPase</fullName>
    </submittedName>
</protein>
<evidence type="ECO:0000313" key="3">
    <source>
        <dbReference type="EMBL" id="RGS42292.1"/>
    </source>
</evidence>